<sequence length="80" mass="9157">MTEFGHGAAALYLLGALDPVREHAFERHLASCRTCQRECDEFGPVATELSRLPDHEVAALLASGTVVPPRRRRRFRLWWR</sequence>
<dbReference type="Gene3D" id="1.10.10.1320">
    <property type="entry name" value="Anti-sigma factor, zinc-finger domain"/>
    <property type="match status" value="1"/>
</dbReference>
<dbReference type="Pfam" id="PF13490">
    <property type="entry name" value="zf-HC2"/>
    <property type="match status" value="1"/>
</dbReference>
<evidence type="ECO:0000313" key="5">
    <source>
        <dbReference type="Proteomes" id="UP001501444"/>
    </source>
</evidence>
<dbReference type="EMBL" id="BAAARV010000113">
    <property type="protein sequence ID" value="GAA2388537.1"/>
    <property type="molecule type" value="Genomic_DNA"/>
</dbReference>
<evidence type="ECO:0000256" key="2">
    <source>
        <dbReference type="ARBA" id="ARBA00023163"/>
    </source>
</evidence>
<comment type="caution">
    <text evidence="4">The sequence shown here is derived from an EMBL/GenBank/DDBJ whole genome shotgun (WGS) entry which is preliminary data.</text>
</comment>
<evidence type="ECO:0000256" key="1">
    <source>
        <dbReference type="ARBA" id="ARBA00023015"/>
    </source>
</evidence>
<evidence type="ECO:0000259" key="3">
    <source>
        <dbReference type="Pfam" id="PF13490"/>
    </source>
</evidence>
<dbReference type="InterPro" id="IPR041916">
    <property type="entry name" value="Anti_sigma_zinc_sf"/>
</dbReference>
<keyword evidence="2" id="KW-0804">Transcription</keyword>
<reference evidence="4 5" key="1">
    <citation type="journal article" date="2019" name="Int. J. Syst. Evol. Microbiol.">
        <title>The Global Catalogue of Microorganisms (GCM) 10K type strain sequencing project: providing services to taxonomists for standard genome sequencing and annotation.</title>
        <authorList>
            <consortium name="The Broad Institute Genomics Platform"/>
            <consortium name="The Broad Institute Genome Sequencing Center for Infectious Disease"/>
            <person name="Wu L."/>
            <person name="Ma J."/>
        </authorList>
    </citation>
    <scope>NUCLEOTIDE SEQUENCE [LARGE SCALE GENOMIC DNA]</scope>
    <source>
        <strain evidence="4 5">JCM 3272</strain>
    </source>
</reference>
<name>A0ABN3HUV4_9ACTN</name>
<gene>
    <name evidence="4" type="ORF">GCM10010170_099800</name>
</gene>
<dbReference type="InterPro" id="IPR027383">
    <property type="entry name" value="Znf_put"/>
</dbReference>
<keyword evidence="5" id="KW-1185">Reference proteome</keyword>
<proteinExistence type="predicted"/>
<feature type="domain" description="Putative zinc-finger" evidence="3">
    <location>
        <begin position="11"/>
        <end position="36"/>
    </location>
</feature>
<organism evidence="4 5">
    <name type="scientific">Dactylosporangium salmoneum</name>
    <dbReference type="NCBI Taxonomy" id="53361"/>
    <lineage>
        <taxon>Bacteria</taxon>
        <taxon>Bacillati</taxon>
        <taxon>Actinomycetota</taxon>
        <taxon>Actinomycetes</taxon>
        <taxon>Micromonosporales</taxon>
        <taxon>Micromonosporaceae</taxon>
        <taxon>Dactylosporangium</taxon>
    </lineage>
</organism>
<accession>A0ABN3HUV4</accession>
<keyword evidence="1" id="KW-0805">Transcription regulation</keyword>
<dbReference type="RefSeq" id="WP_344619784.1">
    <property type="nucleotide sequence ID" value="NZ_BAAARV010000113.1"/>
</dbReference>
<evidence type="ECO:0000313" key="4">
    <source>
        <dbReference type="EMBL" id="GAA2388537.1"/>
    </source>
</evidence>
<dbReference type="Proteomes" id="UP001501444">
    <property type="component" value="Unassembled WGS sequence"/>
</dbReference>
<protein>
    <recommendedName>
        <fullName evidence="3">Putative zinc-finger domain-containing protein</fullName>
    </recommendedName>
</protein>